<accession>A0A9Q4EKR7</accession>
<dbReference type="PROSITE" id="PS51257">
    <property type="entry name" value="PROKAR_LIPOPROTEIN"/>
    <property type="match status" value="1"/>
</dbReference>
<name>A0A9Q4EKR7_9BACI</name>
<comment type="caution">
    <text evidence="1">The sequence shown here is derived from an EMBL/GenBank/DDBJ whole genome shotgun (WGS) entry which is preliminary data.</text>
</comment>
<evidence type="ECO:0000313" key="2">
    <source>
        <dbReference type="Proteomes" id="UP001073053"/>
    </source>
</evidence>
<reference evidence="1" key="1">
    <citation type="submission" date="2022-02" db="EMBL/GenBank/DDBJ databases">
        <title>Crop Bioprotection Bacillus Genome Sequencing.</title>
        <authorList>
            <person name="Dunlap C."/>
        </authorList>
    </citation>
    <scope>NUCLEOTIDE SEQUENCE</scope>
    <source>
        <strain evidence="1">EC49O2N-C10</strain>
    </source>
</reference>
<dbReference type="EMBL" id="JALAWA010000010">
    <property type="protein sequence ID" value="MCY9186074.1"/>
    <property type="molecule type" value="Genomic_DNA"/>
</dbReference>
<dbReference type="AlphaFoldDB" id="A0A9Q4EKR7"/>
<sequence>MKYIIITLISIGLLAGCSTSNETKNNDTTKQNEINKESNTDGLSIVDAGVTQEDESTDTAQAEVNETVKEIATQASYEGLNVNDPPVDKVVKITGTVENVTDEGGALDSFIISQEEDGEKCLYLVMNMSYLTLTKGDKVSAYGPVQEGEETPMITGVLVERE</sequence>
<gene>
    <name evidence="1" type="ORF">MOF03_15665</name>
</gene>
<organism evidence="1 2">
    <name type="scientific">Bacillus halotolerans</name>
    <dbReference type="NCBI Taxonomy" id="260554"/>
    <lineage>
        <taxon>Bacteria</taxon>
        <taxon>Bacillati</taxon>
        <taxon>Bacillota</taxon>
        <taxon>Bacilli</taxon>
        <taxon>Bacillales</taxon>
        <taxon>Bacillaceae</taxon>
        <taxon>Bacillus</taxon>
    </lineage>
</organism>
<evidence type="ECO:0000313" key="1">
    <source>
        <dbReference type="EMBL" id="MCY9186074.1"/>
    </source>
</evidence>
<dbReference type="Proteomes" id="UP001073053">
    <property type="component" value="Unassembled WGS sequence"/>
</dbReference>
<proteinExistence type="predicted"/>
<dbReference type="RefSeq" id="WP_268497746.1">
    <property type="nucleotide sequence ID" value="NZ_JALAVZ010000007.1"/>
</dbReference>
<protein>
    <recommendedName>
        <fullName evidence="3">tRNA_anti-like</fullName>
    </recommendedName>
</protein>
<evidence type="ECO:0008006" key="3">
    <source>
        <dbReference type="Google" id="ProtNLM"/>
    </source>
</evidence>